<evidence type="ECO:0000256" key="3">
    <source>
        <dbReference type="ARBA" id="ARBA00022475"/>
    </source>
</evidence>
<evidence type="ECO:0000313" key="10">
    <source>
        <dbReference type="Proteomes" id="UP000295302"/>
    </source>
</evidence>
<dbReference type="InterPro" id="IPR020846">
    <property type="entry name" value="MFS_dom"/>
</dbReference>
<evidence type="ECO:0000313" key="9">
    <source>
        <dbReference type="EMBL" id="TDD29156.1"/>
    </source>
</evidence>
<keyword evidence="5 7" id="KW-1133">Transmembrane helix</keyword>
<dbReference type="CDD" id="cd06173">
    <property type="entry name" value="MFS_MefA_like"/>
    <property type="match status" value="1"/>
</dbReference>
<keyword evidence="2" id="KW-0813">Transport</keyword>
<feature type="transmembrane region" description="Helical" evidence="7">
    <location>
        <begin position="333"/>
        <end position="353"/>
    </location>
</feature>
<feature type="domain" description="Major facilitator superfamily (MFS) profile" evidence="8">
    <location>
        <begin position="243"/>
        <end position="453"/>
    </location>
</feature>
<dbReference type="Proteomes" id="UP000295302">
    <property type="component" value="Unassembled WGS sequence"/>
</dbReference>
<dbReference type="InterPro" id="IPR010290">
    <property type="entry name" value="TM_effector"/>
</dbReference>
<evidence type="ECO:0000256" key="1">
    <source>
        <dbReference type="ARBA" id="ARBA00004429"/>
    </source>
</evidence>
<organism evidence="9 10">
    <name type="scientific">Nonomuraea terrae</name>
    <dbReference type="NCBI Taxonomy" id="2530383"/>
    <lineage>
        <taxon>Bacteria</taxon>
        <taxon>Bacillati</taxon>
        <taxon>Actinomycetota</taxon>
        <taxon>Actinomycetes</taxon>
        <taxon>Streptosporangiales</taxon>
        <taxon>Streptosporangiaceae</taxon>
        <taxon>Nonomuraea</taxon>
    </lineage>
</organism>
<evidence type="ECO:0000256" key="4">
    <source>
        <dbReference type="ARBA" id="ARBA00022692"/>
    </source>
</evidence>
<protein>
    <submittedName>
        <fullName evidence="9">MFS transporter</fullName>
    </submittedName>
</protein>
<accession>A0A4R4XEJ8</accession>
<feature type="transmembrane region" description="Helical" evidence="7">
    <location>
        <begin position="252"/>
        <end position="271"/>
    </location>
</feature>
<evidence type="ECO:0000256" key="2">
    <source>
        <dbReference type="ARBA" id="ARBA00022448"/>
    </source>
</evidence>
<name>A0A4R4XEJ8_9ACTN</name>
<feature type="transmembrane region" description="Helical" evidence="7">
    <location>
        <begin position="72"/>
        <end position="94"/>
    </location>
</feature>
<dbReference type="PANTHER" id="PTHR23513:SF9">
    <property type="entry name" value="ENTEROBACTIN EXPORTER ENTS"/>
    <property type="match status" value="1"/>
</dbReference>
<dbReference type="AlphaFoldDB" id="A0A4R4XEJ8"/>
<dbReference type="PANTHER" id="PTHR23513">
    <property type="entry name" value="INTEGRAL MEMBRANE EFFLUX PROTEIN-RELATED"/>
    <property type="match status" value="1"/>
</dbReference>
<sequence length="453" mass="48237">MKSICSSPTPIGQCGLVRHRVRRLVRHLSIDLSPLRDSRDYRLLFSSGVITMFGTMIAMVAVPYQMKELTDSYLAVGLVSLAEFVPMVVCGLWGGAIADALDRHKIIVLSELGLLITSSALMVNAMLPDPQVWVLYVMGAVSTGIACLQRPSLEAVIQQVVRHDQQSAAAVLSSLRWNFGAIVAPALAGLLLAQYGPALAYGLDSLTFLLSLLLLWRVSSLPPSEDAAPASLKSLVEGVRYAVSRHDLMGTYLVDIAAMVFAMATALYPFLADELRAPGALGLFYSAAAVGALVASVTGRWTARVQRHGLGVIVAATLWGVAVALTALAPNVWLIFACIALAGAADMISGIFRMTMWNQTIPQEFRGRLAGIELLSYASGPMLGNARAGLMANLGGTRFSLGAGGLLCVGAVLALAAALPRFRRYDARTDEHALTEKARREATLQTSTQESPA</sequence>
<keyword evidence="6 7" id="KW-0472">Membrane</keyword>
<dbReference type="GO" id="GO:0022857">
    <property type="term" value="F:transmembrane transporter activity"/>
    <property type="evidence" value="ECO:0007669"/>
    <property type="project" value="InterPro"/>
</dbReference>
<feature type="transmembrane region" description="Helical" evidence="7">
    <location>
        <begin position="277"/>
        <end position="297"/>
    </location>
</feature>
<dbReference type="OrthoDB" id="5494559at2"/>
<reference evidence="9 10" key="1">
    <citation type="submission" date="2019-03" db="EMBL/GenBank/DDBJ databases">
        <title>Draft genome sequences of novel Actinobacteria.</title>
        <authorList>
            <person name="Sahin N."/>
            <person name="Ay H."/>
            <person name="Saygin H."/>
        </authorList>
    </citation>
    <scope>NUCLEOTIDE SEQUENCE [LARGE SCALE GENOMIC DNA]</scope>
    <source>
        <strain evidence="9 10">CH32</strain>
    </source>
</reference>
<feature type="transmembrane region" description="Helical" evidence="7">
    <location>
        <begin position="43"/>
        <end position="66"/>
    </location>
</feature>
<proteinExistence type="predicted"/>
<feature type="transmembrane region" description="Helical" evidence="7">
    <location>
        <begin position="399"/>
        <end position="419"/>
    </location>
</feature>
<dbReference type="EMBL" id="SMKQ01000387">
    <property type="protein sequence ID" value="TDD29156.1"/>
    <property type="molecule type" value="Genomic_DNA"/>
</dbReference>
<keyword evidence="10" id="KW-1185">Reference proteome</keyword>
<dbReference type="InterPro" id="IPR036259">
    <property type="entry name" value="MFS_trans_sf"/>
</dbReference>
<evidence type="ECO:0000259" key="8">
    <source>
        <dbReference type="PROSITE" id="PS50850"/>
    </source>
</evidence>
<keyword evidence="3" id="KW-1003">Cell membrane</keyword>
<feature type="transmembrane region" description="Helical" evidence="7">
    <location>
        <begin position="174"/>
        <end position="192"/>
    </location>
</feature>
<gene>
    <name evidence="9" type="ORF">E1286_46600</name>
</gene>
<comment type="caution">
    <text evidence="9">The sequence shown here is derived from an EMBL/GenBank/DDBJ whole genome shotgun (WGS) entry which is preliminary data.</text>
</comment>
<dbReference type="PROSITE" id="PS50850">
    <property type="entry name" value="MFS"/>
    <property type="match status" value="1"/>
</dbReference>
<feature type="transmembrane region" description="Helical" evidence="7">
    <location>
        <begin position="106"/>
        <end position="127"/>
    </location>
</feature>
<keyword evidence="4 7" id="KW-0812">Transmembrane</keyword>
<evidence type="ECO:0000256" key="7">
    <source>
        <dbReference type="SAM" id="Phobius"/>
    </source>
</evidence>
<dbReference type="Pfam" id="PF05977">
    <property type="entry name" value="MFS_3"/>
    <property type="match status" value="1"/>
</dbReference>
<dbReference type="GO" id="GO:0005886">
    <property type="term" value="C:plasma membrane"/>
    <property type="evidence" value="ECO:0007669"/>
    <property type="project" value="UniProtKB-SubCell"/>
</dbReference>
<dbReference type="SUPFAM" id="SSF103473">
    <property type="entry name" value="MFS general substrate transporter"/>
    <property type="match status" value="1"/>
</dbReference>
<feature type="transmembrane region" description="Helical" evidence="7">
    <location>
        <begin position="309"/>
        <end position="327"/>
    </location>
</feature>
<dbReference type="Gene3D" id="1.20.1250.20">
    <property type="entry name" value="MFS general substrate transporter like domains"/>
    <property type="match status" value="2"/>
</dbReference>
<evidence type="ECO:0000256" key="5">
    <source>
        <dbReference type="ARBA" id="ARBA00022989"/>
    </source>
</evidence>
<comment type="subcellular location">
    <subcellularLocation>
        <location evidence="1">Cell inner membrane</location>
        <topology evidence="1">Multi-pass membrane protein</topology>
    </subcellularLocation>
</comment>
<evidence type="ECO:0000256" key="6">
    <source>
        <dbReference type="ARBA" id="ARBA00023136"/>
    </source>
</evidence>